<dbReference type="Pfam" id="PF01872">
    <property type="entry name" value="RibD_C"/>
    <property type="match status" value="1"/>
</dbReference>
<dbReference type="Proteomes" id="UP000324611">
    <property type="component" value="Unassembled WGS sequence"/>
</dbReference>
<dbReference type="InterPro" id="IPR024072">
    <property type="entry name" value="DHFR-like_dom_sf"/>
</dbReference>
<organism evidence="2 3">
    <name type="scientific">Chitinophaga agrisoli</name>
    <dbReference type="NCBI Taxonomy" id="2607653"/>
    <lineage>
        <taxon>Bacteria</taxon>
        <taxon>Pseudomonadati</taxon>
        <taxon>Bacteroidota</taxon>
        <taxon>Chitinophagia</taxon>
        <taxon>Chitinophagales</taxon>
        <taxon>Chitinophagaceae</taxon>
        <taxon>Chitinophaga</taxon>
    </lineage>
</organism>
<evidence type="ECO:0000313" key="2">
    <source>
        <dbReference type="EMBL" id="KAA2243902.1"/>
    </source>
</evidence>
<dbReference type="Gene3D" id="3.40.430.10">
    <property type="entry name" value="Dihydrofolate Reductase, subunit A"/>
    <property type="match status" value="1"/>
</dbReference>
<protein>
    <submittedName>
        <fullName evidence="2">Dihydrofolate reductase</fullName>
    </submittedName>
</protein>
<comment type="caution">
    <text evidence="2">The sequence shown here is derived from an EMBL/GenBank/DDBJ whole genome shotgun (WGS) entry which is preliminary data.</text>
</comment>
<dbReference type="PANTHER" id="PTHR38011">
    <property type="entry name" value="DIHYDROFOLATE REDUCTASE FAMILY PROTEIN (AFU_ORTHOLOGUE AFUA_8G06820)"/>
    <property type="match status" value="1"/>
</dbReference>
<name>A0A5B2VZZ3_9BACT</name>
<dbReference type="InterPro" id="IPR050765">
    <property type="entry name" value="Riboflavin_Biosynth_HTPR"/>
</dbReference>
<reference evidence="2 3" key="2">
    <citation type="submission" date="2019-09" db="EMBL/GenBank/DDBJ databases">
        <authorList>
            <person name="Jin C."/>
        </authorList>
    </citation>
    <scope>NUCLEOTIDE SEQUENCE [LARGE SCALE GENOMIC DNA]</scope>
    <source>
        <strain evidence="2 3">BN140078</strain>
    </source>
</reference>
<feature type="domain" description="Bacterial bifunctional deaminase-reductase C-terminal" evidence="1">
    <location>
        <begin position="2"/>
        <end position="183"/>
    </location>
</feature>
<dbReference type="PANTHER" id="PTHR38011:SF11">
    <property type="entry name" value="2,5-DIAMINO-6-RIBOSYLAMINO-4(3H)-PYRIMIDINONE 5'-PHOSPHATE REDUCTASE"/>
    <property type="match status" value="1"/>
</dbReference>
<keyword evidence="3" id="KW-1185">Reference proteome</keyword>
<gene>
    <name evidence="2" type="ORF">F0L74_13900</name>
</gene>
<dbReference type="InterPro" id="IPR002734">
    <property type="entry name" value="RibDG_C"/>
</dbReference>
<dbReference type="EMBL" id="VUOC01000002">
    <property type="protein sequence ID" value="KAA2243902.1"/>
    <property type="molecule type" value="Genomic_DNA"/>
</dbReference>
<sequence length="198" mass="22382">MRKVIVSMNITLNGFMASADGALDWHFPFWDGEMSACISQQLDTADTILLGRRSYQVMADYWPCAARDPLANPTDASIARRMNSYRKIVFSNTLEQASWQNTRIMGGDIGNKILALKQQPGADMIIFGSGSIVQSFMRQGLIDEYMLWVHPVILQEGMPLFKDIRYNTNLQLLQSKAFSTGVVILYYKTRLRVVKSSV</sequence>
<dbReference type="GO" id="GO:0008703">
    <property type="term" value="F:5-amino-6-(5-phosphoribosylamino)uracil reductase activity"/>
    <property type="evidence" value="ECO:0007669"/>
    <property type="project" value="InterPro"/>
</dbReference>
<evidence type="ECO:0000259" key="1">
    <source>
        <dbReference type="Pfam" id="PF01872"/>
    </source>
</evidence>
<reference evidence="2 3" key="1">
    <citation type="submission" date="2019-09" db="EMBL/GenBank/DDBJ databases">
        <title>Chitinophaga ginsengihumi sp. nov., isolated from soil of ginseng rhizosphere.</title>
        <authorList>
            <person name="Lee J."/>
        </authorList>
    </citation>
    <scope>NUCLEOTIDE SEQUENCE [LARGE SCALE GENOMIC DNA]</scope>
    <source>
        <strain evidence="2 3">BN140078</strain>
    </source>
</reference>
<dbReference type="SUPFAM" id="SSF53597">
    <property type="entry name" value="Dihydrofolate reductase-like"/>
    <property type="match status" value="1"/>
</dbReference>
<dbReference type="GO" id="GO:0009231">
    <property type="term" value="P:riboflavin biosynthetic process"/>
    <property type="evidence" value="ECO:0007669"/>
    <property type="project" value="InterPro"/>
</dbReference>
<accession>A0A5B2VZZ3</accession>
<dbReference type="AlphaFoldDB" id="A0A5B2VZZ3"/>
<evidence type="ECO:0000313" key="3">
    <source>
        <dbReference type="Proteomes" id="UP000324611"/>
    </source>
</evidence>
<proteinExistence type="predicted"/>